<evidence type="ECO:0000313" key="2">
    <source>
        <dbReference type="EMBL" id="CNT73693.1"/>
    </source>
</evidence>
<dbReference type="EMBL" id="CQPC01000007">
    <property type="protein sequence ID" value="CNT73693.1"/>
    <property type="molecule type" value="Genomic_DNA"/>
</dbReference>
<organism evidence="3 5">
    <name type="scientific">Salmonella enterica subsp. enterica serovar Bovismorbificans</name>
    <dbReference type="NCBI Taxonomy" id="58097"/>
    <lineage>
        <taxon>Bacteria</taxon>
        <taxon>Pseudomonadati</taxon>
        <taxon>Pseudomonadota</taxon>
        <taxon>Gammaproteobacteria</taxon>
        <taxon>Enterobacterales</taxon>
        <taxon>Enterobacteriaceae</taxon>
        <taxon>Salmonella</taxon>
    </lineage>
</organism>
<evidence type="ECO:0000313" key="3">
    <source>
        <dbReference type="EMBL" id="CNU32140.1"/>
    </source>
</evidence>
<reference evidence="4 5" key="1">
    <citation type="submission" date="2015-03" db="EMBL/GenBank/DDBJ databases">
        <authorList>
            <consortium name="Pathogen Informatics"/>
        </authorList>
    </citation>
    <scope>NUCLEOTIDE SEQUENCE [LARGE SCALE GENOMIC DNA]</scope>
    <source>
        <strain evidence="2 4">3476</strain>
        <strain evidence="3 5">A1104</strain>
    </source>
</reference>
<dbReference type="EMBL" id="CQPA01000018">
    <property type="protein sequence ID" value="CNU32140.1"/>
    <property type="molecule type" value="Genomic_DNA"/>
</dbReference>
<feature type="compositionally biased region" description="Basic and acidic residues" evidence="1">
    <location>
        <begin position="80"/>
        <end position="99"/>
    </location>
</feature>
<sequence length="109" mass="12232">MHLAFYGAVHPAGFAAARQHDAKTEQQSANDRIRASPHNFRCNAQLHVAENTNGADRHAENNRFRHMGASGDPQVAKGRGKADLRALDQQPKSDAEQHRQPQFRLMHCR</sequence>
<proteinExistence type="predicted"/>
<dbReference type="Proteomes" id="UP000039541">
    <property type="component" value="Unassembled WGS sequence"/>
</dbReference>
<dbReference type="Proteomes" id="UP000041314">
    <property type="component" value="Unassembled WGS sequence"/>
</dbReference>
<accession>A0A655CUJ6</accession>
<dbReference type="AlphaFoldDB" id="A0A655CUJ6"/>
<evidence type="ECO:0000313" key="4">
    <source>
        <dbReference type="Proteomes" id="UP000039541"/>
    </source>
</evidence>
<name>A0A655CUJ6_SALET</name>
<protein>
    <submittedName>
        <fullName evidence="3">Uncharacterized protein</fullName>
    </submittedName>
</protein>
<feature type="region of interest" description="Disordered" evidence="1">
    <location>
        <begin position="49"/>
        <end position="109"/>
    </location>
</feature>
<evidence type="ECO:0000313" key="5">
    <source>
        <dbReference type="Proteomes" id="UP000041314"/>
    </source>
</evidence>
<evidence type="ECO:0000256" key="1">
    <source>
        <dbReference type="SAM" id="MobiDB-lite"/>
    </source>
</evidence>
<gene>
    <name evidence="3" type="ORF">ERS008198_02479</name>
    <name evidence="2" type="ORF">ERS008202_00822</name>
</gene>